<feature type="transmembrane region" description="Helical" evidence="3">
    <location>
        <begin position="31"/>
        <end position="54"/>
    </location>
</feature>
<dbReference type="SMART" id="SM00184">
    <property type="entry name" value="RING"/>
    <property type="match status" value="1"/>
</dbReference>
<evidence type="ECO:0000256" key="2">
    <source>
        <dbReference type="SAM" id="MobiDB-lite"/>
    </source>
</evidence>
<evidence type="ECO:0000313" key="6">
    <source>
        <dbReference type="Proteomes" id="UP001165083"/>
    </source>
</evidence>
<dbReference type="OrthoDB" id="123133at2759"/>
<accession>A0A9W6U7G4</accession>
<evidence type="ECO:0000313" key="5">
    <source>
        <dbReference type="EMBL" id="GMF26810.1"/>
    </source>
</evidence>
<feature type="transmembrane region" description="Helical" evidence="3">
    <location>
        <begin position="452"/>
        <end position="479"/>
    </location>
</feature>
<proteinExistence type="predicted"/>
<dbReference type="InterPro" id="IPR013083">
    <property type="entry name" value="Znf_RING/FYVE/PHD"/>
</dbReference>
<organism evidence="5 6">
    <name type="scientific">Phytophthora lilii</name>
    <dbReference type="NCBI Taxonomy" id="2077276"/>
    <lineage>
        <taxon>Eukaryota</taxon>
        <taxon>Sar</taxon>
        <taxon>Stramenopiles</taxon>
        <taxon>Oomycota</taxon>
        <taxon>Peronosporomycetes</taxon>
        <taxon>Peronosporales</taxon>
        <taxon>Peronosporaceae</taxon>
        <taxon>Phytophthora</taxon>
    </lineage>
</organism>
<gene>
    <name evidence="5" type="ORF">Plil01_001117600</name>
</gene>
<sequence>MATPVSPSTHFSAQQRDAIHARRPGLTFGTVLAVVAVVGRVVVAPLMLLMVFGLTKYITSGRMFIGSEDSYFAFSAEDAVMIGGCTGCQIGCRNAVLQMSFFGQEALMSKPLFENLYTMDFSNYSQLSTDALDLADALENDGTVCMSGFDEWGSPITTFKGKPQMVLDVVETLKLSVIPQVLLEVEIAVKTVAQCTTDWVLEAHLRLFKFPTAKASLDFSAVSVADFTVFPEKTECRPNVSNSDLVGSRLALATDGTDLLAVVPDFLRLFPYSFVSSLPQVSRTIATSEDYGKVLQPLFHGYFGGCRVREVNTSGVYIENECSINQHWVNYGLMLQAPDDLPVCSTGDVCVHNYYNSLWEFVAEVDPSVEDRLTMAINVFRSRFADRVKLSMLPGLVVAQMLVMGVISLYQVMSHKRSVLLTQIWAYRCQNGRMQVLYLAQIMYHLIMNSDLYYLGLATGTLTTEALTNLAFSFFAFSYSFVNLLKARSGEQQLDRHFRLTWETMQVIVTFFTTFALYSVRQTSLVFILNQNGELLQKTTARGAAMCNLSDSCIVFKHNLVLIAIAASLALGAVAGVVSHLTLKHAQWEARRVEIKTGKSSPSMRSVAPHDTTGPSKDFLKATSRPTFRRPRITGFGPSIKPEAGDNDPVKPELGPSVSCIFRDGQPLPPLTSFERHCLGAPFSRLFTDCGDIAYTTYEGRRCSTVEAILLTGFLFYGEHVLDVATQLRIQQIEQVEITISTGSRPVGDVRYVMTVRHAGAHAVWRMHRSFDEYHVFQERLLGALRHGHVCNAGCPWLESFLTSYFPARSAKLLPHWWDSTKRLVAHRREALTHVMQTVQVFLCSRQNQACPVLSSGVTSEFLDFVYGQVVDDKRVLARAMARDAATVTAAALRSARSRSPSPCRHSFVSVQEGEENYQDDPEVSIDQKSDVEENLRCELCGLRMPERNVYVTQLHCGHRFHDECILPRLNEALKCPTCGARDDEA</sequence>
<evidence type="ECO:0000256" key="3">
    <source>
        <dbReference type="SAM" id="Phobius"/>
    </source>
</evidence>
<dbReference type="EMBL" id="BSXW01000629">
    <property type="protein sequence ID" value="GMF26810.1"/>
    <property type="molecule type" value="Genomic_DNA"/>
</dbReference>
<dbReference type="AlphaFoldDB" id="A0A9W6U7G4"/>
<feature type="transmembrane region" description="Helical" evidence="3">
    <location>
        <begin position="390"/>
        <end position="413"/>
    </location>
</feature>
<keyword evidence="6" id="KW-1185">Reference proteome</keyword>
<dbReference type="Gene3D" id="3.30.40.10">
    <property type="entry name" value="Zinc/RING finger domain, C3HC4 (zinc finger)"/>
    <property type="match status" value="1"/>
</dbReference>
<feature type="domain" description="RING-type" evidence="4">
    <location>
        <begin position="938"/>
        <end position="979"/>
    </location>
</feature>
<evidence type="ECO:0000259" key="4">
    <source>
        <dbReference type="PROSITE" id="PS50089"/>
    </source>
</evidence>
<name>A0A9W6U7G4_9STRA</name>
<comment type="caution">
    <text evidence="5">The sequence shown here is derived from an EMBL/GenBank/DDBJ whole genome shotgun (WGS) entry which is preliminary data.</text>
</comment>
<dbReference type="InterPro" id="IPR001841">
    <property type="entry name" value="Znf_RING"/>
</dbReference>
<keyword evidence="3" id="KW-0472">Membrane</keyword>
<keyword evidence="1" id="KW-0863">Zinc-finger</keyword>
<reference evidence="5" key="1">
    <citation type="submission" date="2023-04" db="EMBL/GenBank/DDBJ databases">
        <title>Phytophthora lilii NBRC 32176.</title>
        <authorList>
            <person name="Ichikawa N."/>
            <person name="Sato H."/>
            <person name="Tonouchi N."/>
        </authorList>
    </citation>
    <scope>NUCLEOTIDE SEQUENCE</scope>
    <source>
        <strain evidence="5">NBRC 32176</strain>
    </source>
</reference>
<feature type="region of interest" description="Disordered" evidence="2">
    <location>
        <begin position="599"/>
        <end position="621"/>
    </location>
</feature>
<keyword evidence="3" id="KW-1133">Transmembrane helix</keyword>
<dbReference type="GO" id="GO:0008270">
    <property type="term" value="F:zinc ion binding"/>
    <property type="evidence" value="ECO:0007669"/>
    <property type="project" value="UniProtKB-KW"/>
</dbReference>
<dbReference type="SUPFAM" id="SSF57850">
    <property type="entry name" value="RING/U-box"/>
    <property type="match status" value="1"/>
</dbReference>
<keyword evidence="1" id="KW-0479">Metal-binding</keyword>
<dbReference type="PROSITE" id="PS50089">
    <property type="entry name" value="ZF_RING_2"/>
    <property type="match status" value="1"/>
</dbReference>
<keyword evidence="1" id="KW-0862">Zinc</keyword>
<protein>
    <submittedName>
        <fullName evidence="5">Unnamed protein product</fullName>
    </submittedName>
</protein>
<keyword evidence="3" id="KW-0812">Transmembrane</keyword>
<feature type="transmembrane region" description="Helical" evidence="3">
    <location>
        <begin position="560"/>
        <end position="583"/>
    </location>
</feature>
<evidence type="ECO:0000256" key="1">
    <source>
        <dbReference type="PROSITE-ProRule" id="PRU00175"/>
    </source>
</evidence>
<feature type="transmembrane region" description="Helical" evidence="3">
    <location>
        <begin position="500"/>
        <end position="520"/>
    </location>
</feature>
<dbReference type="Proteomes" id="UP001165083">
    <property type="component" value="Unassembled WGS sequence"/>
</dbReference>